<dbReference type="AlphaFoldDB" id="A0AAD6YYB6"/>
<organism evidence="3 4">
    <name type="scientific">Mycena albidolilacea</name>
    <dbReference type="NCBI Taxonomy" id="1033008"/>
    <lineage>
        <taxon>Eukaryota</taxon>
        <taxon>Fungi</taxon>
        <taxon>Dikarya</taxon>
        <taxon>Basidiomycota</taxon>
        <taxon>Agaricomycotina</taxon>
        <taxon>Agaricomycetes</taxon>
        <taxon>Agaricomycetidae</taxon>
        <taxon>Agaricales</taxon>
        <taxon>Marasmiineae</taxon>
        <taxon>Mycenaceae</taxon>
        <taxon>Mycena</taxon>
    </lineage>
</organism>
<dbReference type="Pfam" id="PF20151">
    <property type="entry name" value="DUF6533"/>
    <property type="match status" value="1"/>
</dbReference>
<feature type="transmembrane region" description="Helical" evidence="1">
    <location>
        <begin position="51"/>
        <end position="73"/>
    </location>
</feature>
<comment type="caution">
    <text evidence="3">The sequence shown here is derived from an EMBL/GenBank/DDBJ whole genome shotgun (WGS) entry which is preliminary data.</text>
</comment>
<keyword evidence="1" id="KW-0812">Transmembrane</keyword>
<feature type="transmembrane region" description="Helical" evidence="1">
    <location>
        <begin position="93"/>
        <end position="116"/>
    </location>
</feature>
<proteinExistence type="predicted"/>
<dbReference type="EMBL" id="JARIHO010000134">
    <property type="protein sequence ID" value="KAJ7301458.1"/>
    <property type="molecule type" value="Genomic_DNA"/>
</dbReference>
<protein>
    <recommendedName>
        <fullName evidence="2">DUF6533 domain-containing protein</fullName>
    </recommendedName>
</protein>
<reference evidence="3" key="1">
    <citation type="submission" date="2023-03" db="EMBL/GenBank/DDBJ databases">
        <title>Massive genome expansion in bonnet fungi (Mycena s.s.) driven by repeated elements and novel gene families across ecological guilds.</title>
        <authorList>
            <consortium name="Lawrence Berkeley National Laboratory"/>
            <person name="Harder C.B."/>
            <person name="Miyauchi S."/>
            <person name="Viragh M."/>
            <person name="Kuo A."/>
            <person name="Thoen E."/>
            <person name="Andreopoulos B."/>
            <person name="Lu D."/>
            <person name="Skrede I."/>
            <person name="Drula E."/>
            <person name="Henrissat B."/>
            <person name="Morin E."/>
            <person name="Kohler A."/>
            <person name="Barry K."/>
            <person name="LaButti K."/>
            <person name="Morin E."/>
            <person name="Salamov A."/>
            <person name="Lipzen A."/>
            <person name="Mereny Z."/>
            <person name="Hegedus B."/>
            <person name="Baldrian P."/>
            <person name="Stursova M."/>
            <person name="Weitz H."/>
            <person name="Taylor A."/>
            <person name="Grigoriev I.V."/>
            <person name="Nagy L.G."/>
            <person name="Martin F."/>
            <person name="Kauserud H."/>
        </authorList>
    </citation>
    <scope>NUCLEOTIDE SEQUENCE</scope>
    <source>
        <strain evidence="3">CBHHK002</strain>
    </source>
</reference>
<gene>
    <name evidence="3" type="ORF">DFH08DRAFT_978702</name>
</gene>
<dbReference type="InterPro" id="IPR045340">
    <property type="entry name" value="DUF6533"/>
</dbReference>
<keyword evidence="4" id="KW-1185">Reference proteome</keyword>
<name>A0AAD6YYB6_9AGAR</name>
<feature type="domain" description="DUF6533" evidence="2">
    <location>
        <begin position="19"/>
        <end position="64"/>
    </location>
</feature>
<accession>A0AAD6YYB6</accession>
<keyword evidence="1" id="KW-0472">Membrane</keyword>
<evidence type="ECO:0000256" key="1">
    <source>
        <dbReference type="SAM" id="Phobius"/>
    </source>
</evidence>
<evidence type="ECO:0000313" key="3">
    <source>
        <dbReference type="EMBL" id="KAJ7301458.1"/>
    </source>
</evidence>
<sequence>MSAVPGVIEDLVENFRTNCVGFAGFTILIWDHIDTFTTEVEYIWKGKKGPLVYLFVLNRYLTPLGFIINLFAYLSPMWTLESSWIGSVCPQPILIFVVVAMGIGWLIVSSVQAWLLSNGLPVIHNPISGVRGNSFHASAPLPAPHNALNAACTMIFPPAVDIIATSVAWLPLLYESLVLILTLIKTVPVIVQSRRAPQCLNGSTIMKQLFQDGLIYYSAIFAVDGGLTIMFISAPPGLKNIISQLQLVVTVTMMSRITLNLKKLGSEKKLMGTTIPDSGPIIFRSNGRRNTHTITTNTNIEIVSYEHHVDPDG</sequence>
<evidence type="ECO:0000259" key="2">
    <source>
        <dbReference type="Pfam" id="PF20151"/>
    </source>
</evidence>
<keyword evidence="1" id="KW-1133">Transmembrane helix</keyword>
<feature type="transmembrane region" description="Helical" evidence="1">
    <location>
        <begin position="214"/>
        <end position="235"/>
    </location>
</feature>
<dbReference type="Proteomes" id="UP001218218">
    <property type="component" value="Unassembled WGS sequence"/>
</dbReference>
<evidence type="ECO:0000313" key="4">
    <source>
        <dbReference type="Proteomes" id="UP001218218"/>
    </source>
</evidence>